<sequence>MCRELPSCSASNSEQNSTKRNKENENFNVDFLSLAPPTPISCPPSRMKPFSPFLGFPNQDYPEFQSQYFQGTIEDQVPPPQPFNQPQQPFYCFFPPAASESQIGQTTARTQNVNGVKEDVDLNLKLGK</sequence>
<organism evidence="2 3">
    <name type="scientific">Stylosanthes scabra</name>
    <dbReference type="NCBI Taxonomy" id="79078"/>
    <lineage>
        <taxon>Eukaryota</taxon>
        <taxon>Viridiplantae</taxon>
        <taxon>Streptophyta</taxon>
        <taxon>Embryophyta</taxon>
        <taxon>Tracheophyta</taxon>
        <taxon>Spermatophyta</taxon>
        <taxon>Magnoliopsida</taxon>
        <taxon>eudicotyledons</taxon>
        <taxon>Gunneridae</taxon>
        <taxon>Pentapetalae</taxon>
        <taxon>rosids</taxon>
        <taxon>fabids</taxon>
        <taxon>Fabales</taxon>
        <taxon>Fabaceae</taxon>
        <taxon>Papilionoideae</taxon>
        <taxon>50 kb inversion clade</taxon>
        <taxon>dalbergioids sensu lato</taxon>
        <taxon>Dalbergieae</taxon>
        <taxon>Pterocarpus clade</taxon>
        <taxon>Stylosanthes</taxon>
    </lineage>
</organism>
<evidence type="ECO:0000313" key="2">
    <source>
        <dbReference type="EMBL" id="MED6111471.1"/>
    </source>
</evidence>
<feature type="region of interest" description="Disordered" evidence="1">
    <location>
        <begin position="1"/>
        <end position="27"/>
    </location>
</feature>
<dbReference type="Proteomes" id="UP001341840">
    <property type="component" value="Unassembled WGS sequence"/>
</dbReference>
<keyword evidence="3" id="KW-1185">Reference proteome</keyword>
<dbReference type="EMBL" id="JASCZI010000383">
    <property type="protein sequence ID" value="MED6111471.1"/>
    <property type="molecule type" value="Genomic_DNA"/>
</dbReference>
<gene>
    <name evidence="2" type="ORF">PIB30_052594</name>
</gene>
<proteinExistence type="predicted"/>
<name>A0ABU6QJ42_9FABA</name>
<accession>A0ABU6QJ42</accession>
<feature type="compositionally biased region" description="Polar residues" evidence="1">
    <location>
        <begin position="8"/>
        <end position="18"/>
    </location>
</feature>
<comment type="caution">
    <text evidence="2">The sequence shown here is derived from an EMBL/GenBank/DDBJ whole genome shotgun (WGS) entry which is preliminary data.</text>
</comment>
<reference evidence="2 3" key="1">
    <citation type="journal article" date="2023" name="Plants (Basel)">
        <title>Bridging the Gap: Combining Genomics and Transcriptomics Approaches to Understand Stylosanthes scabra, an Orphan Legume from the Brazilian Caatinga.</title>
        <authorList>
            <person name="Ferreira-Neto J.R.C."/>
            <person name="da Silva M.D."/>
            <person name="Binneck E."/>
            <person name="de Melo N.F."/>
            <person name="da Silva R.H."/>
            <person name="de Melo A.L.T.M."/>
            <person name="Pandolfi V."/>
            <person name="Bustamante F.O."/>
            <person name="Brasileiro-Vidal A.C."/>
            <person name="Benko-Iseppon A.M."/>
        </authorList>
    </citation>
    <scope>NUCLEOTIDE SEQUENCE [LARGE SCALE GENOMIC DNA]</scope>
    <source>
        <tissue evidence="2">Leaves</tissue>
    </source>
</reference>
<evidence type="ECO:0000313" key="3">
    <source>
        <dbReference type="Proteomes" id="UP001341840"/>
    </source>
</evidence>
<protein>
    <submittedName>
        <fullName evidence="2">Uncharacterized protein</fullName>
    </submittedName>
</protein>
<evidence type="ECO:0000256" key="1">
    <source>
        <dbReference type="SAM" id="MobiDB-lite"/>
    </source>
</evidence>